<feature type="transmembrane region" description="Helical" evidence="1">
    <location>
        <begin position="38"/>
        <end position="59"/>
    </location>
</feature>
<dbReference type="EMBL" id="NBXE01000035">
    <property type="protein sequence ID" value="RFA24920.1"/>
    <property type="molecule type" value="Genomic_DNA"/>
</dbReference>
<feature type="transmembrane region" description="Helical" evidence="1">
    <location>
        <begin position="12"/>
        <end position="32"/>
    </location>
</feature>
<keyword evidence="1" id="KW-0812">Transmembrane</keyword>
<organism evidence="2 3">
    <name type="scientific">Subtercola boreus</name>
    <dbReference type="NCBI Taxonomy" id="120213"/>
    <lineage>
        <taxon>Bacteria</taxon>
        <taxon>Bacillati</taxon>
        <taxon>Actinomycetota</taxon>
        <taxon>Actinomycetes</taxon>
        <taxon>Micrococcales</taxon>
        <taxon>Microbacteriaceae</taxon>
        <taxon>Subtercola</taxon>
    </lineage>
</organism>
<reference evidence="2 3" key="1">
    <citation type="submission" date="2017-04" db="EMBL/GenBank/DDBJ databases">
        <title>Comparative genome analysis of Subtercola boreus.</title>
        <authorList>
            <person name="Cho Y.-J."/>
            <person name="Cho A."/>
            <person name="Kim O.-S."/>
            <person name="Lee J.-I."/>
        </authorList>
    </citation>
    <scope>NUCLEOTIDE SEQUENCE [LARGE SCALE GENOMIC DNA]</scope>
    <source>
        <strain evidence="2 3">P28004</strain>
    </source>
</reference>
<keyword evidence="1" id="KW-0472">Membrane</keyword>
<keyword evidence="1" id="KW-1133">Transmembrane helix</keyword>
<feature type="transmembrane region" description="Helical" evidence="1">
    <location>
        <begin position="138"/>
        <end position="159"/>
    </location>
</feature>
<evidence type="ECO:0000313" key="2">
    <source>
        <dbReference type="EMBL" id="RFA24920.1"/>
    </source>
</evidence>
<dbReference type="AlphaFoldDB" id="A0A3E0W6Y3"/>
<protein>
    <submittedName>
        <fullName evidence="2">Uncharacterized protein</fullName>
    </submittedName>
</protein>
<evidence type="ECO:0000256" key="1">
    <source>
        <dbReference type="SAM" id="Phobius"/>
    </source>
</evidence>
<comment type="caution">
    <text evidence="2">The sequence shown here is derived from an EMBL/GenBank/DDBJ whole genome shotgun (WGS) entry which is preliminary data.</text>
</comment>
<dbReference type="Proteomes" id="UP000257080">
    <property type="component" value="Unassembled WGS sequence"/>
</dbReference>
<accession>A0A3E0W6Y3</accession>
<gene>
    <name evidence="2" type="ORF">B7R25_15270</name>
</gene>
<evidence type="ECO:0000313" key="3">
    <source>
        <dbReference type="Proteomes" id="UP000257080"/>
    </source>
</evidence>
<proteinExistence type="predicted"/>
<feature type="transmembrane region" description="Helical" evidence="1">
    <location>
        <begin position="80"/>
        <end position="99"/>
    </location>
</feature>
<name>A0A3E0W6Y3_9MICO</name>
<sequence length="161" mass="16640">MSLPSIRSRVAAYLYGNILVLAAVVAVSDDAILHGEAVVVVAATTVTTFLAHVVSHGIGQQIGRSDAEVKLHLSTELRDALPILSSGVLPVIVLVLGALGVLPPFLAQLVAGGILVVRIALTGIEVERLSDNRSPAGVLWAGFALAAVSIVIVTLKVVFTH</sequence>